<gene>
    <name evidence="2" type="ORF">PFISCL1PPCAC_3097</name>
</gene>
<organism evidence="2 3">
    <name type="scientific">Pristionchus fissidentatus</name>
    <dbReference type="NCBI Taxonomy" id="1538716"/>
    <lineage>
        <taxon>Eukaryota</taxon>
        <taxon>Metazoa</taxon>
        <taxon>Ecdysozoa</taxon>
        <taxon>Nematoda</taxon>
        <taxon>Chromadorea</taxon>
        <taxon>Rhabditida</taxon>
        <taxon>Rhabditina</taxon>
        <taxon>Diplogasteromorpha</taxon>
        <taxon>Diplogasteroidea</taxon>
        <taxon>Neodiplogasteridae</taxon>
        <taxon>Pristionchus</taxon>
    </lineage>
</organism>
<dbReference type="EMBL" id="BTSY01000001">
    <property type="protein sequence ID" value="GMT11800.1"/>
    <property type="molecule type" value="Genomic_DNA"/>
</dbReference>
<proteinExistence type="predicted"/>
<dbReference type="Proteomes" id="UP001432322">
    <property type="component" value="Unassembled WGS sequence"/>
</dbReference>
<comment type="caution">
    <text evidence="2">The sequence shown here is derived from an EMBL/GenBank/DDBJ whole genome shotgun (WGS) entry which is preliminary data.</text>
</comment>
<evidence type="ECO:0000313" key="2">
    <source>
        <dbReference type="EMBL" id="GMT11800.1"/>
    </source>
</evidence>
<accession>A0AAV5UZZ7</accession>
<evidence type="ECO:0000256" key="1">
    <source>
        <dbReference type="SAM" id="MobiDB-lite"/>
    </source>
</evidence>
<evidence type="ECO:0008006" key="4">
    <source>
        <dbReference type="Google" id="ProtNLM"/>
    </source>
</evidence>
<feature type="compositionally biased region" description="Polar residues" evidence="1">
    <location>
        <begin position="64"/>
        <end position="74"/>
    </location>
</feature>
<name>A0AAV5UZZ7_9BILA</name>
<feature type="compositionally biased region" description="Polar residues" evidence="1">
    <location>
        <begin position="42"/>
        <end position="52"/>
    </location>
</feature>
<feature type="region of interest" description="Disordered" evidence="1">
    <location>
        <begin position="12"/>
        <end position="74"/>
    </location>
</feature>
<dbReference type="AlphaFoldDB" id="A0AAV5UZZ7"/>
<sequence>TLEDAFILAAGGKIGVNPGGQLPAGKHQLDKKNDPNSPLQPPSNASRTNNQAPDLVPESKTTEKTAQSGENSAK</sequence>
<evidence type="ECO:0000313" key="3">
    <source>
        <dbReference type="Proteomes" id="UP001432322"/>
    </source>
</evidence>
<keyword evidence="3" id="KW-1185">Reference proteome</keyword>
<feature type="non-terminal residue" evidence="2">
    <location>
        <position position="1"/>
    </location>
</feature>
<reference evidence="2" key="1">
    <citation type="submission" date="2023-10" db="EMBL/GenBank/DDBJ databases">
        <title>Genome assembly of Pristionchus species.</title>
        <authorList>
            <person name="Yoshida K."/>
            <person name="Sommer R.J."/>
        </authorList>
    </citation>
    <scope>NUCLEOTIDE SEQUENCE</scope>
    <source>
        <strain evidence="2">RS5133</strain>
    </source>
</reference>
<feature type="non-terminal residue" evidence="2">
    <location>
        <position position="74"/>
    </location>
</feature>
<protein>
    <recommendedName>
        <fullName evidence="4">ABC transporter ATP-binding protein</fullName>
    </recommendedName>
</protein>